<dbReference type="PANTHER" id="PTHR30511">
    <property type="entry name" value="ALANINE RACEMASE"/>
    <property type="match status" value="1"/>
</dbReference>
<dbReference type="CDD" id="cd00430">
    <property type="entry name" value="PLPDE_III_AR"/>
    <property type="match status" value="1"/>
</dbReference>
<dbReference type="NCBIfam" id="TIGR00492">
    <property type="entry name" value="alr"/>
    <property type="match status" value="1"/>
</dbReference>
<dbReference type="SUPFAM" id="SSF51419">
    <property type="entry name" value="PLP-binding barrel"/>
    <property type="match status" value="1"/>
</dbReference>
<dbReference type="InterPro" id="IPR020622">
    <property type="entry name" value="Ala_racemase_pyridoxalP-BS"/>
</dbReference>
<comment type="pathway">
    <text evidence="4">Amino-acid biosynthesis; D-alanine biosynthesis; D-alanine from L-alanine: step 1/1.</text>
</comment>
<feature type="active site" description="Proton acceptor; specific for D-alanine" evidence="4">
    <location>
        <position position="83"/>
    </location>
</feature>
<dbReference type="GO" id="GO:0008784">
    <property type="term" value="F:alanine racemase activity"/>
    <property type="evidence" value="ECO:0007669"/>
    <property type="project" value="UniProtKB-EC"/>
</dbReference>
<dbReference type="PROSITE" id="PS00395">
    <property type="entry name" value="ALANINE_RACEMASE"/>
    <property type="match status" value="1"/>
</dbReference>
<dbReference type="InterPro" id="IPR001608">
    <property type="entry name" value="Ala_racemase_N"/>
</dbReference>
<gene>
    <name evidence="7" type="primary">alr</name>
    <name evidence="7" type="ORF">ACFOLH_13835</name>
</gene>
<evidence type="ECO:0000259" key="6">
    <source>
        <dbReference type="SMART" id="SM01005"/>
    </source>
</evidence>
<comment type="catalytic activity">
    <reaction evidence="4">
        <text>L-alanine = D-alanine</text>
        <dbReference type="Rhea" id="RHEA:20249"/>
        <dbReference type="ChEBI" id="CHEBI:57416"/>
        <dbReference type="ChEBI" id="CHEBI:57972"/>
        <dbReference type="EC" id="5.1.1.1"/>
    </reaction>
</comment>
<dbReference type="Pfam" id="PF01168">
    <property type="entry name" value="Ala_racemase_N"/>
    <property type="match status" value="1"/>
</dbReference>
<feature type="domain" description="Alanine racemase C-terminal" evidence="6">
    <location>
        <begin position="295"/>
        <end position="426"/>
    </location>
</feature>
<dbReference type="EC" id="5.1.1.1" evidence="4"/>
<dbReference type="InterPro" id="IPR000821">
    <property type="entry name" value="Ala_racemase"/>
</dbReference>
<evidence type="ECO:0000313" key="8">
    <source>
        <dbReference type="Proteomes" id="UP001595685"/>
    </source>
</evidence>
<feature type="modified residue" description="N6-(pyridoxal phosphate)lysine" evidence="4">
    <location>
        <position position="83"/>
    </location>
</feature>
<comment type="cofactor">
    <cofactor evidence="1 4">
        <name>pyridoxal 5'-phosphate</name>
        <dbReference type="ChEBI" id="CHEBI:597326"/>
    </cofactor>
</comment>
<keyword evidence="2 4" id="KW-0663">Pyridoxal phosphate</keyword>
<sequence length="439" mass="45098">MADVTARTDAADLDGTRPPGTPVTGTLLPAASPHAHVDAHLQADLGAGTDVGTGHVVVDLDAVATNVSSLARRTGVPVLAVVKADAYGHGLVPVARAALAGGASWLGVAQLDEALRLREAGVDAPVLAWLLSGDAAPVAAALRRQITLGVSHPRHVEAVVAAARASGQVADLHVKVDTGLHRNGVDLADLPAVARTLAEAERDGLVAVSGVFSHLAWADSPRHPTVDLQAAAFDGAVDVLREAGLRPGLRHLANSAATLTRPDLHLDMVRPGLAVYGLSPVPDLATPAELGLRPALTLRSRLAHVRRVAAGEGVSYGHAWSAPTDTVLGLLPLGYADGLPRSTTGRAEVWVGGTGGRRVPVVGRVCMDQAVVDLGPGAREDVGDEVVVLGPGLLGEPTAEDWAVAAGTISYEIVARLGSRLPRRWSGSGDVVLEEEPAW</sequence>
<evidence type="ECO:0000256" key="3">
    <source>
        <dbReference type="ARBA" id="ARBA00023235"/>
    </source>
</evidence>
<feature type="region of interest" description="Disordered" evidence="5">
    <location>
        <begin position="1"/>
        <end position="29"/>
    </location>
</feature>
<evidence type="ECO:0000256" key="2">
    <source>
        <dbReference type="ARBA" id="ARBA00022898"/>
    </source>
</evidence>
<dbReference type="Proteomes" id="UP001595685">
    <property type="component" value="Unassembled WGS sequence"/>
</dbReference>
<dbReference type="Gene3D" id="2.40.37.10">
    <property type="entry name" value="Lyase, Ornithine Decarboxylase, Chain A, domain 1"/>
    <property type="match status" value="1"/>
</dbReference>
<reference evidence="8" key="1">
    <citation type="journal article" date="2019" name="Int. J. Syst. Evol. Microbiol.">
        <title>The Global Catalogue of Microorganisms (GCM) 10K type strain sequencing project: providing services to taxonomists for standard genome sequencing and annotation.</title>
        <authorList>
            <consortium name="The Broad Institute Genomics Platform"/>
            <consortium name="The Broad Institute Genome Sequencing Center for Infectious Disease"/>
            <person name="Wu L."/>
            <person name="Ma J."/>
        </authorList>
    </citation>
    <scope>NUCLEOTIDE SEQUENCE [LARGE SCALE GENOMIC DNA]</scope>
    <source>
        <strain evidence="8">NCAIM B.02333</strain>
    </source>
</reference>
<evidence type="ECO:0000313" key="7">
    <source>
        <dbReference type="EMBL" id="MFC3689426.1"/>
    </source>
</evidence>
<evidence type="ECO:0000256" key="1">
    <source>
        <dbReference type="ARBA" id="ARBA00001933"/>
    </source>
</evidence>
<keyword evidence="8" id="KW-1185">Reference proteome</keyword>
<dbReference type="PANTHER" id="PTHR30511:SF0">
    <property type="entry name" value="ALANINE RACEMASE, CATABOLIC-RELATED"/>
    <property type="match status" value="1"/>
</dbReference>
<keyword evidence="3 4" id="KW-0413">Isomerase</keyword>
<dbReference type="HAMAP" id="MF_01201">
    <property type="entry name" value="Ala_racemase"/>
    <property type="match status" value="1"/>
</dbReference>
<dbReference type="Pfam" id="PF00842">
    <property type="entry name" value="Ala_racemase_C"/>
    <property type="match status" value="1"/>
</dbReference>
<comment type="function">
    <text evidence="4">Catalyzes the interconversion of L-alanine and D-alanine. May also act on other amino acids.</text>
</comment>
<evidence type="ECO:0000256" key="4">
    <source>
        <dbReference type="HAMAP-Rule" id="MF_01201"/>
    </source>
</evidence>
<organism evidence="7 8">
    <name type="scientific">Aquipuribacter hungaricus</name>
    <dbReference type="NCBI Taxonomy" id="545624"/>
    <lineage>
        <taxon>Bacteria</taxon>
        <taxon>Bacillati</taxon>
        <taxon>Actinomycetota</taxon>
        <taxon>Actinomycetes</taxon>
        <taxon>Micrococcales</taxon>
        <taxon>Intrasporangiaceae</taxon>
        <taxon>Aquipuribacter</taxon>
    </lineage>
</organism>
<name>A0ABV7WHT1_9MICO</name>
<dbReference type="InterPro" id="IPR009006">
    <property type="entry name" value="Ala_racemase/Decarboxylase_C"/>
</dbReference>
<dbReference type="InterPro" id="IPR029066">
    <property type="entry name" value="PLP-binding_barrel"/>
</dbReference>
<proteinExistence type="inferred from homology"/>
<comment type="similarity">
    <text evidence="4">Belongs to the alanine racemase family.</text>
</comment>
<comment type="caution">
    <text evidence="7">The sequence shown here is derived from an EMBL/GenBank/DDBJ whole genome shotgun (WGS) entry which is preliminary data.</text>
</comment>
<feature type="binding site" evidence="4">
    <location>
        <position position="367"/>
    </location>
    <ligand>
        <name>substrate</name>
    </ligand>
</feature>
<dbReference type="PRINTS" id="PR00992">
    <property type="entry name" value="ALARACEMASE"/>
</dbReference>
<dbReference type="InterPro" id="IPR011079">
    <property type="entry name" value="Ala_racemase_C"/>
</dbReference>
<feature type="compositionally biased region" description="Low complexity" evidence="5">
    <location>
        <begin position="16"/>
        <end position="29"/>
    </location>
</feature>
<dbReference type="Gene3D" id="3.20.20.10">
    <property type="entry name" value="Alanine racemase"/>
    <property type="match status" value="1"/>
</dbReference>
<dbReference type="EMBL" id="JBHRWW010000009">
    <property type="protein sequence ID" value="MFC3689426.1"/>
    <property type="molecule type" value="Genomic_DNA"/>
</dbReference>
<dbReference type="SMART" id="SM01005">
    <property type="entry name" value="Ala_racemase_C"/>
    <property type="match status" value="1"/>
</dbReference>
<feature type="binding site" evidence="4">
    <location>
        <position position="182"/>
    </location>
    <ligand>
        <name>substrate</name>
    </ligand>
</feature>
<evidence type="ECO:0000256" key="5">
    <source>
        <dbReference type="SAM" id="MobiDB-lite"/>
    </source>
</evidence>
<dbReference type="RefSeq" id="WP_376983948.1">
    <property type="nucleotide sequence ID" value="NZ_JBBEOI010000128.1"/>
</dbReference>
<dbReference type="SUPFAM" id="SSF50621">
    <property type="entry name" value="Alanine racemase C-terminal domain-like"/>
    <property type="match status" value="1"/>
</dbReference>
<feature type="active site" description="Proton acceptor; specific for L-alanine" evidence="4">
    <location>
        <position position="316"/>
    </location>
</feature>
<accession>A0ABV7WHT1</accession>
<protein>
    <recommendedName>
        <fullName evidence="4">Alanine racemase</fullName>
        <ecNumber evidence="4">5.1.1.1</ecNumber>
    </recommendedName>
</protein>